<reference evidence="1 2" key="1">
    <citation type="submission" date="2014-07" db="EMBL/GenBank/DDBJ databases">
        <title>Epilithonimonas lactis LMG 22401 Genome.</title>
        <authorList>
            <person name="Pipes S.E."/>
            <person name="Stropko S.J."/>
        </authorList>
    </citation>
    <scope>NUCLEOTIDE SEQUENCE [LARGE SCALE GENOMIC DNA]</scope>
    <source>
        <strain evidence="1 2">LMG 24401</strain>
    </source>
</reference>
<name>A0A085B7G7_9FLAO</name>
<accession>A0A085B7G7</accession>
<dbReference type="eggNOG" id="COG3522">
    <property type="taxonomic scope" value="Bacteria"/>
</dbReference>
<organism evidence="1 2">
    <name type="scientific">Epilithonimonas lactis</name>
    <dbReference type="NCBI Taxonomy" id="421072"/>
    <lineage>
        <taxon>Bacteria</taxon>
        <taxon>Pseudomonadati</taxon>
        <taxon>Bacteroidota</taxon>
        <taxon>Flavobacteriia</taxon>
        <taxon>Flavobacteriales</taxon>
        <taxon>Weeksellaceae</taxon>
        <taxon>Chryseobacterium group</taxon>
        <taxon>Epilithonimonas</taxon>
    </lineage>
</organism>
<dbReference type="Proteomes" id="UP000028623">
    <property type="component" value="Unassembled WGS sequence"/>
</dbReference>
<protein>
    <recommendedName>
        <fullName evidence="3">Type VI secretion system baseplate subunit TssK</fullName>
    </recommendedName>
</protein>
<dbReference type="OrthoDB" id="1090702at2"/>
<dbReference type="AlphaFoldDB" id="A0A085B7G7"/>
<dbReference type="STRING" id="421072.SAMN04488097_3674"/>
<evidence type="ECO:0000313" key="1">
    <source>
        <dbReference type="EMBL" id="KFC18412.1"/>
    </source>
</evidence>
<comment type="caution">
    <text evidence="1">The sequence shown here is derived from an EMBL/GenBank/DDBJ whole genome shotgun (WGS) entry which is preliminary data.</text>
</comment>
<evidence type="ECO:0000313" key="2">
    <source>
        <dbReference type="Proteomes" id="UP000028623"/>
    </source>
</evidence>
<sequence length="381" mass="43683">MIQPIKHFAVNWVDGMKISKDHLVQQEDFMIDSIRDSNSIQINSFNFGLLPITEKFGDKTIYELQSTATNDAQLTIKKCTAVTLAGYRIELFDHKVNIRNLAKNMSQDKEEVDGEFYILASVNPFDHVSFGDIDADEIPPRHPFTKPNYRIELVDVSILNSSYSGGNYLVLGKVAMKSGMAQIDANFIPPCSSIESHPKLVEYYNNYSNSLGNLRQYAFKIIQKTAHKNQNISLADNVKTLCKTIIKHIGENYFQFKNVVTEQPPIFLINIFSKLALQLYNDTQMMIQSELEEMLNYSLEWSEITPHSLLNQLTNTAEINYDHHNTGEYFFNINQMLKSLELIFGKLSELDYIGQRKENIIVNEQEIISNNDPKKGWSVID</sequence>
<keyword evidence="2" id="KW-1185">Reference proteome</keyword>
<dbReference type="EMBL" id="JPLY01000007">
    <property type="protein sequence ID" value="KFC18412.1"/>
    <property type="molecule type" value="Genomic_DNA"/>
</dbReference>
<gene>
    <name evidence="1" type="ORF">IO89_18140</name>
</gene>
<dbReference type="RefSeq" id="WP_034978938.1">
    <property type="nucleotide sequence ID" value="NZ_FOFI01000006.1"/>
</dbReference>
<proteinExistence type="predicted"/>
<evidence type="ECO:0008006" key="3">
    <source>
        <dbReference type="Google" id="ProtNLM"/>
    </source>
</evidence>